<evidence type="ECO:0000313" key="2">
    <source>
        <dbReference type="EMBL" id="QCK16893.1"/>
    </source>
</evidence>
<sequence>MIRRYDPSSDYKEVIQIFKLNTPVHFDPEELPDFENYLNTDDKKFFVVEESGVIKGCGGYHIMNNDDVARLSWDIIHPDYHGKGKGSELVNYILSLISEDEDVSSIEVWTSQLANTFYYQFGFRSIEMVKDYWAVGFDLYRMQLELKKV</sequence>
<dbReference type="RefSeq" id="WP_137092487.1">
    <property type="nucleotide sequence ID" value="NZ_CP028923.1"/>
</dbReference>
<dbReference type="Proteomes" id="UP000298616">
    <property type="component" value="Chromosome"/>
</dbReference>
<dbReference type="SUPFAM" id="SSF55729">
    <property type="entry name" value="Acyl-CoA N-acyltransferases (Nat)"/>
    <property type="match status" value="1"/>
</dbReference>
<dbReference type="EMBL" id="CP028923">
    <property type="protein sequence ID" value="QCK16893.1"/>
    <property type="molecule type" value="Genomic_DNA"/>
</dbReference>
<keyword evidence="3" id="KW-1185">Reference proteome</keyword>
<gene>
    <name evidence="2" type="ORF">DCC35_20225</name>
</gene>
<accession>A0A4D7JQ73</accession>
<dbReference type="GO" id="GO:0016747">
    <property type="term" value="F:acyltransferase activity, transferring groups other than amino-acyl groups"/>
    <property type="evidence" value="ECO:0007669"/>
    <property type="project" value="InterPro"/>
</dbReference>
<dbReference type="AlphaFoldDB" id="A0A4D7JQ73"/>
<dbReference type="KEGG" id="fpf:DCC35_20225"/>
<dbReference type="Pfam" id="PF00583">
    <property type="entry name" value="Acetyltransf_1"/>
    <property type="match status" value="1"/>
</dbReference>
<feature type="domain" description="N-acetyltransferase" evidence="1">
    <location>
        <begin position="1"/>
        <end position="147"/>
    </location>
</feature>
<evidence type="ECO:0000259" key="1">
    <source>
        <dbReference type="PROSITE" id="PS51186"/>
    </source>
</evidence>
<organism evidence="2 3">
    <name type="scientific">Mangrovivirga cuniculi</name>
    <dbReference type="NCBI Taxonomy" id="2715131"/>
    <lineage>
        <taxon>Bacteria</taxon>
        <taxon>Pseudomonadati</taxon>
        <taxon>Bacteroidota</taxon>
        <taxon>Cytophagia</taxon>
        <taxon>Cytophagales</taxon>
        <taxon>Mangrovivirgaceae</taxon>
        <taxon>Mangrovivirga</taxon>
    </lineage>
</organism>
<dbReference type="InterPro" id="IPR016181">
    <property type="entry name" value="Acyl_CoA_acyltransferase"/>
</dbReference>
<proteinExistence type="predicted"/>
<dbReference type="CDD" id="cd04301">
    <property type="entry name" value="NAT_SF"/>
    <property type="match status" value="1"/>
</dbReference>
<dbReference type="OrthoDB" id="961272at2"/>
<reference evidence="2 3" key="1">
    <citation type="submission" date="2018-04" db="EMBL/GenBank/DDBJ databases">
        <title>Complete genome uncultured novel isolate.</title>
        <authorList>
            <person name="Merlino G."/>
        </authorList>
    </citation>
    <scope>NUCLEOTIDE SEQUENCE [LARGE SCALE GENOMIC DNA]</scope>
    <source>
        <strain evidence="3">R1DC9</strain>
    </source>
</reference>
<evidence type="ECO:0000313" key="3">
    <source>
        <dbReference type="Proteomes" id="UP000298616"/>
    </source>
</evidence>
<dbReference type="Gene3D" id="3.40.630.30">
    <property type="match status" value="1"/>
</dbReference>
<dbReference type="PROSITE" id="PS51186">
    <property type="entry name" value="GNAT"/>
    <property type="match status" value="1"/>
</dbReference>
<keyword evidence="2" id="KW-0808">Transferase</keyword>
<dbReference type="InterPro" id="IPR000182">
    <property type="entry name" value="GNAT_dom"/>
</dbReference>
<protein>
    <submittedName>
        <fullName evidence="2">GNAT family N-acetyltransferase</fullName>
    </submittedName>
</protein>
<name>A0A4D7JQ73_9BACT</name>